<keyword evidence="3" id="KW-1185">Reference proteome</keyword>
<feature type="region of interest" description="Disordered" evidence="1">
    <location>
        <begin position="186"/>
        <end position="254"/>
    </location>
</feature>
<name>A0A8R7TL48_TRIUA</name>
<dbReference type="AlphaFoldDB" id="A0A8R7TL48"/>
<sequence>MSLAGSVSRLFSHGLMTIPALRWPHTYPAFHGWSECMGHARIGFPWLSPSSSEFQPQWLTNAAVAPCARISSCGAHPVITSPLPSVRLVNSDISLACRLSPASAKMSARSASRSTQMNRCSQLCSAPASSSICLPGSDVIVPKHRYSTDDGGCLSSQSMHSCRGCMVTSSSSSGFNGPMENSFLPSRDRASACASTNSPSSARHELRSSPAPGTPSPPCRSTSPMNASVRKDSGDGTGRPSARTRRWLGSLNPAPNDCPTHWSAYASPLGSRDASVAGKATRLSCTTTTRRCSAARSSRRRPSGAAAWSQNASKSGCRWAGNATGLSGSGGGVA</sequence>
<accession>A0A8R7TL48</accession>
<dbReference type="Gramene" id="TuG1812G0200004601.01.T01">
    <property type="protein sequence ID" value="TuG1812G0200004601.01.T01.cds343215"/>
    <property type="gene ID" value="TuG1812G0200004601.01"/>
</dbReference>
<evidence type="ECO:0000313" key="2">
    <source>
        <dbReference type="EnsemblPlants" id="TuG1812G0200004601.01.T01.cds343215"/>
    </source>
</evidence>
<reference evidence="3" key="1">
    <citation type="journal article" date="2013" name="Nature">
        <title>Draft genome of the wheat A-genome progenitor Triticum urartu.</title>
        <authorList>
            <person name="Ling H.Q."/>
            <person name="Zhao S."/>
            <person name="Liu D."/>
            <person name="Wang J."/>
            <person name="Sun H."/>
            <person name="Zhang C."/>
            <person name="Fan H."/>
            <person name="Li D."/>
            <person name="Dong L."/>
            <person name="Tao Y."/>
            <person name="Gao C."/>
            <person name="Wu H."/>
            <person name="Li Y."/>
            <person name="Cui Y."/>
            <person name="Guo X."/>
            <person name="Zheng S."/>
            <person name="Wang B."/>
            <person name="Yu K."/>
            <person name="Liang Q."/>
            <person name="Yang W."/>
            <person name="Lou X."/>
            <person name="Chen J."/>
            <person name="Feng M."/>
            <person name="Jian J."/>
            <person name="Zhang X."/>
            <person name="Luo G."/>
            <person name="Jiang Y."/>
            <person name="Liu J."/>
            <person name="Wang Z."/>
            <person name="Sha Y."/>
            <person name="Zhang B."/>
            <person name="Wu H."/>
            <person name="Tang D."/>
            <person name="Shen Q."/>
            <person name="Xue P."/>
            <person name="Zou S."/>
            <person name="Wang X."/>
            <person name="Liu X."/>
            <person name="Wang F."/>
            <person name="Yang Y."/>
            <person name="An X."/>
            <person name="Dong Z."/>
            <person name="Zhang K."/>
            <person name="Zhang X."/>
            <person name="Luo M.C."/>
            <person name="Dvorak J."/>
            <person name="Tong Y."/>
            <person name="Wang J."/>
            <person name="Yang H."/>
            <person name="Li Z."/>
            <person name="Wang D."/>
            <person name="Zhang A."/>
            <person name="Wang J."/>
        </authorList>
    </citation>
    <scope>NUCLEOTIDE SEQUENCE</scope>
    <source>
        <strain evidence="3">cv. G1812</strain>
    </source>
</reference>
<evidence type="ECO:0000256" key="1">
    <source>
        <dbReference type="SAM" id="MobiDB-lite"/>
    </source>
</evidence>
<proteinExistence type="predicted"/>
<reference evidence="2" key="3">
    <citation type="submission" date="2022-06" db="UniProtKB">
        <authorList>
            <consortium name="EnsemblPlants"/>
        </authorList>
    </citation>
    <scope>IDENTIFICATION</scope>
</reference>
<dbReference type="Proteomes" id="UP000015106">
    <property type="component" value="Chromosome 2"/>
</dbReference>
<reference evidence="2" key="2">
    <citation type="submission" date="2018-03" db="EMBL/GenBank/DDBJ databases">
        <title>The Triticum urartu genome reveals the dynamic nature of wheat genome evolution.</title>
        <authorList>
            <person name="Ling H."/>
            <person name="Ma B."/>
            <person name="Shi X."/>
            <person name="Liu H."/>
            <person name="Dong L."/>
            <person name="Sun H."/>
            <person name="Cao Y."/>
            <person name="Gao Q."/>
            <person name="Zheng S."/>
            <person name="Li Y."/>
            <person name="Yu Y."/>
            <person name="Du H."/>
            <person name="Qi M."/>
            <person name="Li Y."/>
            <person name="Yu H."/>
            <person name="Cui Y."/>
            <person name="Wang N."/>
            <person name="Chen C."/>
            <person name="Wu H."/>
            <person name="Zhao Y."/>
            <person name="Zhang J."/>
            <person name="Li Y."/>
            <person name="Zhou W."/>
            <person name="Zhang B."/>
            <person name="Hu W."/>
            <person name="Eijk M."/>
            <person name="Tang J."/>
            <person name="Witsenboer H."/>
            <person name="Zhao S."/>
            <person name="Li Z."/>
            <person name="Zhang A."/>
            <person name="Wang D."/>
            <person name="Liang C."/>
        </authorList>
    </citation>
    <scope>NUCLEOTIDE SEQUENCE [LARGE SCALE GENOMIC DNA]</scope>
    <source>
        <strain evidence="2">cv. G1812</strain>
    </source>
</reference>
<protein>
    <submittedName>
        <fullName evidence="2">Uncharacterized protein</fullName>
    </submittedName>
</protein>
<dbReference type="EnsemblPlants" id="TuG1812G0200004601.01.T01">
    <property type="protein sequence ID" value="TuG1812G0200004601.01.T01.cds343215"/>
    <property type="gene ID" value="TuG1812G0200004601.01"/>
</dbReference>
<evidence type="ECO:0000313" key="3">
    <source>
        <dbReference type="Proteomes" id="UP000015106"/>
    </source>
</evidence>
<feature type="region of interest" description="Disordered" evidence="1">
    <location>
        <begin position="291"/>
        <end position="334"/>
    </location>
</feature>
<organism evidence="2 3">
    <name type="scientific">Triticum urartu</name>
    <name type="common">Red wild einkorn</name>
    <name type="synonym">Crithodium urartu</name>
    <dbReference type="NCBI Taxonomy" id="4572"/>
    <lineage>
        <taxon>Eukaryota</taxon>
        <taxon>Viridiplantae</taxon>
        <taxon>Streptophyta</taxon>
        <taxon>Embryophyta</taxon>
        <taxon>Tracheophyta</taxon>
        <taxon>Spermatophyta</taxon>
        <taxon>Magnoliopsida</taxon>
        <taxon>Liliopsida</taxon>
        <taxon>Poales</taxon>
        <taxon>Poaceae</taxon>
        <taxon>BOP clade</taxon>
        <taxon>Pooideae</taxon>
        <taxon>Triticodae</taxon>
        <taxon>Triticeae</taxon>
        <taxon>Triticinae</taxon>
        <taxon>Triticum</taxon>
    </lineage>
</organism>